<proteinExistence type="predicted"/>
<organism evidence="1 2">
    <name type="scientific">Mycolicibacterium mucogenicum</name>
    <name type="common">Mycobacterium mucogenicum</name>
    <dbReference type="NCBI Taxonomy" id="56689"/>
    <lineage>
        <taxon>Bacteria</taxon>
        <taxon>Bacillati</taxon>
        <taxon>Actinomycetota</taxon>
        <taxon>Actinomycetes</taxon>
        <taxon>Mycobacteriales</taxon>
        <taxon>Mycobacteriaceae</taxon>
        <taxon>Mycolicibacterium</taxon>
    </lineage>
</organism>
<reference evidence="1 2" key="1">
    <citation type="submission" date="2016-06" db="EMBL/GenBank/DDBJ databases">
        <authorList>
            <person name="Kjaerup R.B."/>
            <person name="Dalgaard T.S."/>
            <person name="Juul-Madsen H.R."/>
        </authorList>
    </citation>
    <scope>NUCLEOTIDE SEQUENCE [LARGE SCALE GENOMIC DNA]</scope>
    <source>
        <strain evidence="1 2">1127319.6</strain>
    </source>
</reference>
<evidence type="ECO:0000313" key="2">
    <source>
        <dbReference type="Proteomes" id="UP000093898"/>
    </source>
</evidence>
<dbReference type="STRING" id="56689.GCA_001291445_03016"/>
<dbReference type="Proteomes" id="UP000093898">
    <property type="component" value="Unassembled WGS sequence"/>
</dbReference>
<protein>
    <submittedName>
        <fullName evidence="1">Uncharacterized protein</fullName>
    </submittedName>
</protein>
<sequence length="74" mass="7820">MSALHCDSQFVLQRGGGGLATAGQGPDHQQLAGLQLGQQIPAGMTKLTGHAVSLDGIADRFTYDETDFRRIHGV</sequence>
<comment type="caution">
    <text evidence="1">The sequence shown here is derived from an EMBL/GenBank/DDBJ whole genome shotgun (WGS) entry which is preliminary data.</text>
</comment>
<dbReference type="AlphaFoldDB" id="A0A1A3GT22"/>
<name>A0A1A3GT22_MYCMU</name>
<accession>A0A1A3GT22</accession>
<evidence type="ECO:0000313" key="1">
    <source>
        <dbReference type="EMBL" id="OBJ38531.1"/>
    </source>
</evidence>
<gene>
    <name evidence="1" type="ORF">A5630_29520</name>
</gene>
<dbReference type="EMBL" id="LZLC01000197">
    <property type="protein sequence ID" value="OBJ38531.1"/>
    <property type="molecule type" value="Genomic_DNA"/>
</dbReference>